<dbReference type="Gene3D" id="2.40.50.140">
    <property type="entry name" value="Nucleic acid-binding proteins"/>
    <property type="match status" value="1"/>
</dbReference>
<dbReference type="GO" id="GO:0005886">
    <property type="term" value="C:plasma membrane"/>
    <property type="evidence" value="ECO:0007669"/>
    <property type="project" value="UniProtKB-SubCell"/>
</dbReference>
<dbReference type="PANTHER" id="PTHR34128">
    <property type="entry name" value="CYTOCHROME C-TYPE BIOGENESIS PROTEIN CCME HOMOLOG, MITOCHONDRIAL"/>
    <property type="match status" value="1"/>
</dbReference>
<dbReference type="OrthoDB" id="9793584at2"/>
<dbReference type="PANTHER" id="PTHR34128:SF2">
    <property type="entry name" value="CYTOCHROME C-TYPE BIOGENESIS PROTEIN CCME HOMOLOG, MITOCHONDRIAL"/>
    <property type="match status" value="1"/>
</dbReference>
<dbReference type="GO" id="GO:0017004">
    <property type="term" value="P:cytochrome complex assembly"/>
    <property type="evidence" value="ECO:0007669"/>
    <property type="project" value="UniProtKB-KW"/>
</dbReference>
<keyword evidence="4 10" id="KW-0479">Metal-binding</keyword>
<keyword evidence="7 10" id="KW-1133">Transmembrane helix</keyword>
<dbReference type="GO" id="GO:0046872">
    <property type="term" value="F:metal ion binding"/>
    <property type="evidence" value="ECO:0007669"/>
    <property type="project" value="UniProtKB-KW"/>
</dbReference>
<feature type="binding site" description="axial binding residue" evidence="10 11">
    <location>
        <position position="127"/>
    </location>
    <ligand>
        <name>heme</name>
        <dbReference type="ChEBI" id="CHEBI:30413"/>
    </ligand>
    <ligandPart>
        <name>Fe</name>
        <dbReference type="ChEBI" id="CHEBI:18248"/>
    </ligandPart>
</feature>
<dbReference type="AlphaFoldDB" id="A0A226XAT0"/>
<evidence type="ECO:0000313" key="12">
    <source>
        <dbReference type="EMBL" id="OXC80551.1"/>
    </source>
</evidence>
<feature type="topological domain" description="Cytoplasmic" evidence="10">
    <location>
        <begin position="1"/>
        <end position="7"/>
    </location>
</feature>
<proteinExistence type="inferred from homology"/>
<evidence type="ECO:0000256" key="1">
    <source>
        <dbReference type="ARBA" id="ARBA00004370"/>
    </source>
</evidence>
<feature type="binding site" description="covalent" evidence="10 11">
    <location>
        <position position="123"/>
    </location>
    <ligand>
        <name>heme</name>
        <dbReference type="ChEBI" id="CHEBI:30413"/>
    </ligand>
</feature>
<dbReference type="InterPro" id="IPR012340">
    <property type="entry name" value="NA-bd_OB-fold"/>
</dbReference>
<evidence type="ECO:0000256" key="8">
    <source>
        <dbReference type="ARBA" id="ARBA00023004"/>
    </source>
</evidence>
<dbReference type="InterPro" id="IPR004329">
    <property type="entry name" value="CcmE"/>
</dbReference>
<keyword evidence="5 10" id="KW-0201">Cytochrome c-type biogenesis</keyword>
<keyword evidence="9 10" id="KW-0472">Membrane</keyword>
<gene>
    <name evidence="10" type="primary">ccmE</name>
    <name evidence="10" type="synonym">cycJ</name>
    <name evidence="12" type="ORF">BSU04_01000</name>
</gene>
<sequence>MKGRARRACIVAAGLVALGGDTALVLNALNANVMFFVTPAQFVSGSMKHAARVRVGGLVQRGSVERDASGLTVRFMIFDTAREIPVLYRGPLPDLFREGSGAVAQGRLLPAGVFLADQVLAKHDDKYMPLDVAEAIKRARSTLGVSVTAADTALVPAGVTR</sequence>
<evidence type="ECO:0000256" key="4">
    <source>
        <dbReference type="ARBA" id="ARBA00022723"/>
    </source>
</evidence>
<keyword evidence="6 10" id="KW-0735">Signal-anchor</keyword>
<dbReference type="NCBIfam" id="NF009731">
    <property type="entry name" value="PRK13254.1-5"/>
    <property type="match status" value="1"/>
</dbReference>
<comment type="similarity">
    <text evidence="10">Belongs to the CcmE/CycJ family.</text>
</comment>
<evidence type="ECO:0000256" key="3">
    <source>
        <dbReference type="ARBA" id="ARBA00022692"/>
    </source>
</evidence>
<evidence type="ECO:0000256" key="11">
    <source>
        <dbReference type="PIRSR" id="PIRSR604329-50"/>
    </source>
</evidence>
<evidence type="ECO:0000313" key="13">
    <source>
        <dbReference type="Proteomes" id="UP000214720"/>
    </source>
</evidence>
<name>A0A226XAT0_CABSO</name>
<evidence type="ECO:0000256" key="7">
    <source>
        <dbReference type="ARBA" id="ARBA00022989"/>
    </source>
</evidence>
<comment type="subcellular location">
    <subcellularLocation>
        <location evidence="10">Cell membrane</location>
        <topology evidence="10">Single-pass type II membrane protein</topology>
    </subcellularLocation>
    <subcellularLocation>
        <location evidence="1">Membrane</location>
    </subcellularLocation>
</comment>
<dbReference type="EMBL" id="MTHB01000012">
    <property type="protein sequence ID" value="OXC80551.1"/>
    <property type="molecule type" value="Genomic_DNA"/>
</dbReference>
<evidence type="ECO:0000256" key="6">
    <source>
        <dbReference type="ARBA" id="ARBA00022968"/>
    </source>
</evidence>
<evidence type="ECO:0000256" key="10">
    <source>
        <dbReference type="HAMAP-Rule" id="MF_01959"/>
    </source>
</evidence>
<organism evidence="12 13">
    <name type="scientific">Caballeronia sordidicola</name>
    <name type="common">Burkholderia sordidicola</name>
    <dbReference type="NCBI Taxonomy" id="196367"/>
    <lineage>
        <taxon>Bacteria</taxon>
        <taxon>Pseudomonadati</taxon>
        <taxon>Pseudomonadota</taxon>
        <taxon>Betaproteobacteria</taxon>
        <taxon>Burkholderiales</taxon>
        <taxon>Burkholderiaceae</taxon>
        <taxon>Caballeronia</taxon>
    </lineage>
</organism>
<dbReference type="GO" id="GO:0017003">
    <property type="term" value="P:protein-heme linkage"/>
    <property type="evidence" value="ECO:0007669"/>
    <property type="project" value="UniProtKB-UniRule"/>
</dbReference>
<reference evidence="13" key="1">
    <citation type="submission" date="2017-01" db="EMBL/GenBank/DDBJ databases">
        <title>Genome Analysis of Deinococcus marmoris KOPRI26562.</title>
        <authorList>
            <person name="Kim J.H."/>
            <person name="Oh H.-M."/>
        </authorList>
    </citation>
    <scope>NUCLEOTIDE SEQUENCE [LARGE SCALE GENOMIC DNA]</scope>
    <source>
        <strain evidence="13">PAMC 26633</strain>
    </source>
</reference>
<dbReference type="Pfam" id="PF03100">
    <property type="entry name" value="CcmE"/>
    <property type="match status" value="1"/>
</dbReference>
<accession>A0A226XAT0</accession>
<evidence type="ECO:0000256" key="9">
    <source>
        <dbReference type="ARBA" id="ARBA00023136"/>
    </source>
</evidence>
<dbReference type="RefSeq" id="WP_089158852.1">
    <property type="nucleotide sequence ID" value="NZ_MTHB01000012.1"/>
</dbReference>
<keyword evidence="2 10" id="KW-0349">Heme</keyword>
<keyword evidence="8 10" id="KW-0408">Iron</keyword>
<dbReference type="GO" id="GO:0020037">
    <property type="term" value="F:heme binding"/>
    <property type="evidence" value="ECO:0007669"/>
    <property type="project" value="InterPro"/>
</dbReference>
<keyword evidence="10" id="KW-1003">Cell membrane</keyword>
<protein>
    <recommendedName>
        <fullName evidence="10">Cytochrome c-type biogenesis protein CcmE</fullName>
    </recommendedName>
    <alternativeName>
        <fullName evidence="10">Cytochrome c maturation protein E</fullName>
    </alternativeName>
    <alternativeName>
        <fullName evidence="10">Heme chaperone CcmE</fullName>
    </alternativeName>
</protein>
<dbReference type="Proteomes" id="UP000214720">
    <property type="component" value="Unassembled WGS sequence"/>
</dbReference>
<dbReference type="NCBIfam" id="NF009727">
    <property type="entry name" value="PRK13254.1-1"/>
    <property type="match status" value="1"/>
</dbReference>
<feature type="topological domain" description="Extracellular" evidence="10">
    <location>
        <begin position="29"/>
        <end position="161"/>
    </location>
</feature>
<evidence type="ECO:0000256" key="2">
    <source>
        <dbReference type="ARBA" id="ARBA00022617"/>
    </source>
</evidence>
<keyword evidence="3 10" id="KW-0812">Transmembrane</keyword>
<comment type="function">
    <text evidence="10">Heme chaperone required for the biogenesis of c-type cytochromes. Transiently binds heme delivered by CcmC and transfers the heme to apo-cytochromes in a process facilitated by CcmF and CcmH.</text>
</comment>
<comment type="caution">
    <text evidence="12">The sequence shown here is derived from an EMBL/GenBank/DDBJ whole genome shotgun (WGS) entry which is preliminary data.</text>
</comment>
<evidence type="ECO:0000256" key="5">
    <source>
        <dbReference type="ARBA" id="ARBA00022748"/>
    </source>
</evidence>
<dbReference type="HAMAP" id="MF_01959">
    <property type="entry name" value="CcmE"/>
    <property type="match status" value="1"/>
</dbReference>
<dbReference type="InterPro" id="IPR036127">
    <property type="entry name" value="CcmE-like_sf"/>
</dbReference>
<dbReference type="SUPFAM" id="SSF82093">
    <property type="entry name" value="Heme chaperone CcmE"/>
    <property type="match status" value="1"/>
</dbReference>